<evidence type="ECO:0000313" key="10">
    <source>
        <dbReference type="EMBL" id="PSS25768.1"/>
    </source>
</evidence>
<keyword evidence="6 8" id="KW-0539">Nucleus</keyword>
<evidence type="ECO:0000256" key="9">
    <source>
        <dbReference type="SAM" id="MobiDB-lite"/>
    </source>
</evidence>
<reference evidence="10 11" key="1">
    <citation type="journal article" date="2018" name="New Phytol.">
        <title>Comparative genomics and transcriptomics depict ericoid mycorrhizal fungi as versatile saprotrophs and plant mutualists.</title>
        <authorList>
            <person name="Martino E."/>
            <person name="Morin E."/>
            <person name="Grelet G.A."/>
            <person name="Kuo A."/>
            <person name="Kohler A."/>
            <person name="Daghino S."/>
            <person name="Barry K.W."/>
            <person name="Cichocki N."/>
            <person name="Clum A."/>
            <person name="Dockter R.B."/>
            <person name="Hainaut M."/>
            <person name="Kuo R.C."/>
            <person name="LaButti K."/>
            <person name="Lindahl B.D."/>
            <person name="Lindquist E.A."/>
            <person name="Lipzen A."/>
            <person name="Khouja H.R."/>
            <person name="Magnuson J."/>
            <person name="Murat C."/>
            <person name="Ohm R.A."/>
            <person name="Singer S.W."/>
            <person name="Spatafora J.W."/>
            <person name="Wang M."/>
            <person name="Veneault-Fourrey C."/>
            <person name="Henrissat B."/>
            <person name="Grigoriev I.V."/>
            <person name="Martin F.M."/>
            <person name="Perotto S."/>
        </authorList>
    </citation>
    <scope>NUCLEOTIDE SEQUENCE [LARGE SCALE GENOMIC DNA]</scope>
    <source>
        <strain evidence="10 11">ATCC 22711</strain>
    </source>
</reference>
<evidence type="ECO:0000256" key="4">
    <source>
        <dbReference type="ARBA" id="ARBA00023015"/>
    </source>
</evidence>
<dbReference type="Proteomes" id="UP000241818">
    <property type="component" value="Unassembled WGS sequence"/>
</dbReference>
<sequence>MNEIIDGRFERVENALAKLINSISAYNPSPALATDLVTADAELSQGLEQLSTHQTNYSRIVSLRNTSAALDQQIKETLTLLTDTRRALLSTPATTFPEATNPVSYSELLSYARRISKFTLPSTYRELETPGENAEAAGNTPKETKPESQTNGAATPVAASNGVDKDTQMSGTAVDGDTATPSATQSQTQTQSQNTTSTGTSLPEGYTQFLNPLADIPFIPWPTEEHMRRGVLASIQVLLDQNIDPATFDPAKSAELEEERKRVAEEEDRAREEEKARMEEERRIEMERRASVSGNSAAPAREQERPSVFQLETFDDDEESD</sequence>
<dbReference type="AlphaFoldDB" id="A0A2T3BBU2"/>
<dbReference type="GO" id="GO:0003712">
    <property type="term" value="F:transcription coregulator activity"/>
    <property type="evidence" value="ECO:0007669"/>
    <property type="project" value="InterPro"/>
</dbReference>
<keyword evidence="11" id="KW-1185">Reference proteome</keyword>
<dbReference type="GO" id="GO:0016592">
    <property type="term" value="C:mediator complex"/>
    <property type="evidence" value="ECO:0007669"/>
    <property type="project" value="InterPro"/>
</dbReference>
<feature type="compositionally biased region" description="Low complexity" evidence="9">
    <location>
        <begin position="178"/>
        <end position="201"/>
    </location>
</feature>
<evidence type="ECO:0000256" key="3">
    <source>
        <dbReference type="ARBA" id="ARBA00020629"/>
    </source>
</evidence>
<evidence type="ECO:0000256" key="1">
    <source>
        <dbReference type="ARBA" id="ARBA00004123"/>
    </source>
</evidence>
<evidence type="ECO:0000256" key="5">
    <source>
        <dbReference type="ARBA" id="ARBA00023163"/>
    </source>
</evidence>
<feature type="compositionally biased region" description="Basic and acidic residues" evidence="9">
    <location>
        <begin position="252"/>
        <end position="290"/>
    </location>
</feature>
<keyword evidence="4 8" id="KW-0805">Transcription regulation</keyword>
<dbReference type="InterPro" id="IPR019258">
    <property type="entry name" value="Mediator_Med4"/>
</dbReference>
<keyword evidence="8" id="KW-0010">Activator</keyword>
<feature type="region of interest" description="Disordered" evidence="9">
    <location>
        <begin position="123"/>
        <end position="206"/>
    </location>
</feature>
<evidence type="ECO:0000313" key="11">
    <source>
        <dbReference type="Proteomes" id="UP000241818"/>
    </source>
</evidence>
<comment type="subcellular location">
    <subcellularLocation>
        <location evidence="1 8">Nucleus</location>
    </subcellularLocation>
</comment>
<evidence type="ECO:0000256" key="8">
    <source>
        <dbReference type="RuleBase" id="RU364141"/>
    </source>
</evidence>
<dbReference type="GO" id="GO:0006357">
    <property type="term" value="P:regulation of transcription by RNA polymerase II"/>
    <property type="evidence" value="ECO:0007669"/>
    <property type="project" value="InterPro"/>
</dbReference>
<dbReference type="Pfam" id="PF10018">
    <property type="entry name" value="Med4"/>
    <property type="match status" value="1"/>
</dbReference>
<dbReference type="GO" id="GO:0070847">
    <property type="term" value="C:core mediator complex"/>
    <property type="evidence" value="ECO:0007669"/>
    <property type="project" value="TreeGrafter"/>
</dbReference>
<dbReference type="PANTHER" id="PTHR13208">
    <property type="entry name" value="MEDIATOR OF RNA POLYMERASE II TRANSCRIPTION SUBUNIT 4"/>
    <property type="match status" value="1"/>
</dbReference>
<dbReference type="PANTHER" id="PTHR13208:SF2">
    <property type="entry name" value="MEDIATOR OF RNA POLYMERASE II TRANSCRIPTION SUBUNIT 4"/>
    <property type="match status" value="1"/>
</dbReference>
<dbReference type="OrthoDB" id="1929813at2759"/>
<comment type="subunit">
    <text evidence="8">Component of the Mediator complex.</text>
</comment>
<gene>
    <name evidence="8" type="primary">MED4</name>
    <name evidence="10" type="ORF">M430DRAFT_25521</name>
</gene>
<accession>A0A2T3BBU2</accession>
<evidence type="ECO:0000256" key="2">
    <source>
        <dbReference type="ARBA" id="ARBA00009626"/>
    </source>
</evidence>
<comment type="function">
    <text evidence="8">Component of the Mediator complex, a coactivator involved in the regulated transcription of nearly all RNA polymerase II-dependent genes. Mediator functions as a bridge to convey information from gene-specific regulatory proteins to the basal RNA polymerase II transcription machinery. Mediator is recruited to promoters by direct interactions with regulatory proteins and serves as a scaffold for the assembly of a functional preinitiation complex with RNA polymerase II and the general transcription factors.</text>
</comment>
<name>A0A2T3BBU2_AMORE</name>
<proteinExistence type="inferred from homology"/>
<evidence type="ECO:0000256" key="6">
    <source>
        <dbReference type="ARBA" id="ARBA00023242"/>
    </source>
</evidence>
<feature type="region of interest" description="Disordered" evidence="9">
    <location>
        <begin position="247"/>
        <end position="321"/>
    </location>
</feature>
<protein>
    <recommendedName>
        <fullName evidence="3 8">Mediator of RNA polymerase II transcription subunit 4</fullName>
    </recommendedName>
    <alternativeName>
        <fullName evidence="7 8">Mediator complex subunit 4</fullName>
    </alternativeName>
</protein>
<dbReference type="InParanoid" id="A0A2T3BBU2"/>
<evidence type="ECO:0000256" key="7">
    <source>
        <dbReference type="ARBA" id="ARBA00031257"/>
    </source>
</evidence>
<comment type="similarity">
    <text evidence="2 8">Belongs to the Mediator complex subunit 4 family.</text>
</comment>
<organism evidence="10 11">
    <name type="scientific">Amorphotheca resinae ATCC 22711</name>
    <dbReference type="NCBI Taxonomy" id="857342"/>
    <lineage>
        <taxon>Eukaryota</taxon>
        <taxon>Fungi</taxon>
        <taxon>Dikarya</taxon>
        <taxon>Ascomycota</taxon>
        <taxon>Pezizomycotina</taxon>
        <taxon>Leotiomycetes</taxon>
        <taxon>Helotiales</taxon>
        <taxon>Amorphothecaceae</taxon>
        <taxon>Amorphotheca</taxon>
    </lineage>
</organism>
<dbReference type="STRING" id="857342.A0A2T3BBU2"/>
<keyword evidence="5 8" id="KW-0804">Transcription</keyword>
<dbReference type="EMBL" id="KZ679007">
    <property type="protein sequence ID" value="PSS25768.1"/>
    <property type="molecule type" value="Genomic_DNA"/>
</dbReference>